<evidence type="ECO:0000313" key="2">
    <source>
        <dbReference type="EMBL" id="EHK41709.1"/>
    </source>
</evidence>
<reference evidence="2 3" key="1">
    <citation type="journal article" date="2011" name="Genome Biol.">
        <title>Comparative genome sequence analysis underscores mycoparasitism as the ancestral life style of Trichoderma.</title>
        <authorList>
            <person name="Kubicek C.P."/>
            <person name="Herrera-Estrella A."/>
            <person name="Seidl-Seiboth V."/>
            <person name="Martinez D.A."/>
            <person name="Druzhinina I.S."/>
            <person name="Thon M."/>
            <person name="Zeilinger S."/>
            <person name="Casas-Flores S."/>
            <person name="Horwitz B.A."/>
            <person name="Mukherjee P.K."/>
            <person name="Mukherjee M."/>
            <person name="Kredics L."/>
            <person name="Alcaraz L.D."/>
            <person name="Aerts A."/>
            <person name="Antal Z."/>
            <person name="Atanasova L."/>
            <person name="Cervantes-Badillo M.G."/>
            <person name="Challacombe J."/>
            <person name="Chertkov O."/>
            <person name="McCluskey K."/>
            <person name="Coulpier F."/>
            <person name="Deshpande N."/>
            <person name="von Doehren H."/>
            <person name="Ebbole D.J."/>
            <person name="Esquivel-Naranjo E.U."/>
            <person name="Fekete E."/>
            <person name="Flipphi M."/>
            <person name="Glaser F."/>
            <person name="Gomez-Rodriguez E.Y."/>
            <person name="Gruber S."/>
            <person name="Han C."/>
            <person name="Henrissat B."/>
            <person name="Hermosa R."/>
            <person name="Hernandez-Onate M."/>
            <person name="Karaffa L."/>
            <person name="Kosti I."/>
            <person name="Le Crom S."/>
            <person name="Lindquist E."/>
            <person name="Lucas S."/>
            <person name="Luebeck M."/>
            <person name="Luebeck P.S."/>
            <person name="Margeot A."/>
            <person name="Metz B."/>
            <person name="Misra M."/>
            <person name="Nevalainen H."/>
            <person name="Omann M."/>
            <person name="Packer N."/>
            <person name="Perrone G."/>
            <person name="Uresti-Rivera E.E."/>
            <person name="Salamov A."/>
            <person name="Schmoll M."/>
            <person name="Seiboth B."/>
            <person name="Shapiro H."/>
            <person name="Sukno S."/>
            <person name="Tamayo-Ramos J.A."/>
            <person name="Tisch D."/>
            <person name="Wiest A."/>
            <person name="Wilkinson H.H."/>
            <person name="Zhang M."/>
            <person name="Coutinho P.M."/>
            <person name="Kenerley C.M."/>
            <person name="Monte E."/>
            <person name="Baker S.E."/>
            <person name="Grigoriev I.V."/>
        </authorList>
    </citation>
    <scope>NUCLEOTIDE SEQUENCE [LARGE SCALE GENOMIC DNA]</scope>
    <source>
        <strain evidence="3">ATCC 20476 / IMI 206040</strain>
    </source>
</reference>
<organism evidence="2 3">
    <name type="scientific">Hypocrea atroviridis (strain ATCC 20476 / IMI 206040)</name>
    <name type="common">Trichoderma atroviride</name>
    <dbReference type="NCBI Taxonomy" id="452589"/>
    <lineage>
        <taxon>Eukaryota</taxon>
        <taxon>Fungi</taxon>
        <taxon>Dikarya</taxon>
        <taxon>Ascomycota</taxon>
        <taxon>Pezizomycotina</taxon>
        <taxon>Sordariomycetes</taxon>
        <taxon>Hypocreomycetidae</taxon>
        <taxon>Hypocreales</taxon>
        <taxon>Hypocreaceae</taxon>
        <taxon>Trichoderma</taxon>
    </lineage>
</organism>
<gene>
    <name evidence="2" type="ORF">TRIATDRAFT_302142</name>
</gene>
<keyword evidence="3" id="KW-1185">Reference proteome</keyword>
<feature type="compositionally biased region" description="Polar residues" evidence="1">
    <location>
        <begin position="36"/>
        <end position="47"/>
    </location>
</feature>
<evidence type="ECO:0000313" key="3">
    <source>
        <dbReference type="Proteomes" id="UP000005426"/>
    </source>
</evidence>
<dbReference type="Proteomes" id="UP000005426">
    <property type="component" value="Unassembled WGS sequence"/>
</dbReference>
<proteinExistence type="predicted"/>
<dbReference type="AlphaFoldDB" id="G9P876"/>
<comment type="caution">
    <text evidence="2">The sequence shown here is derived from an EMBL/GenBank/DDBJ whole genome shotgun (WGS) entry which is preliminary data.</text>
</comment>
<accession>G9P876</accession>
<feature type="region of interest" description="Disordered" evidence="1">
    <location>
        <begin position="24"/>
        <end position="54"/>
    </location>
</feature>
<dbReference type="OrthoDB" id="10313097at2759"/>
<name>G9P876_HYPAI</name>
<protein>
    <submittedName>
        <fullName evidence="2">Uncharacterized protein</fullName>
    </submittedName>
</protein>
<dbReference type="EMBL" id="ABDG02000027">
    <property type="protein sequence ID" value="EHK41709.1"/>
    <property type="molecule type" value="Genomic_DNA"/>
</dbReference>
<sequence>MMTMMTTTVMPALHAVVRCTYPQTRPAKDQEKYKQGHSQTPATTSIPRSKFLGL</sequence>
<evidence type="ECO:0000256" key="1">
    <source>
        <dbReference type="SAM" id="MobiDB-lite"/>
    </source>
</evidence>
<dbReference type="HOGENOM" id="CLU_3050616_0_0_1"/>